<dbReference type="GO" id="GO:0006094">
    <property type="term" value="P:gluconeogenesis"/>
    <property type="evidence" value="ECO:0007669"/>
    <property type="project" value="UniProtKB-UniPathway"/>
</dbReference>
<keyword evidence="2" id="KW-0312">Gluconeogenesis</keyword>
<evidence type="ECO:0000313" key="3">
    <source>
        <dbReference type="EMBL" id="KZM73423.1"/>
    </source>
</evidence>
<evidence type="ECO:0000256" key="2">
    <source>
        <dbReference type="RuleBase" id="RU363013"/>
    </source>
</evidence>
<comment type="subcellular location">
    <subcellularLocation>
        <location evidence="2">Cytoplasm</location>
    </subcellularLocation>
</comment>
<dbReference type="EC" id="5.3.1.1" evidence="2"/>
<dbReference type="Gene3D" id="3.20.20.70">
    <property type="entry name" value="Aldolase class I"/>
    <property type="match status" value="1"/>
</dbReference>
<dbReference type="UniPathway" id="UPA00138"/>
<evidence type="ECO:0000256" key="1">
    <source>
        <dbReference type="ARBA" id="ARBA00023235"/>
    </source>
</evidence>
<dbReference type="InterPro" id="IPR013785">
    <property type="entry name" value="Aldolase_TIM"/>
</dbReference>
<comment type="caution">
    <text evidence="3">The sequence shown here is derived from an EMBL/GenBank/DDBJ whole genome shotgun (WGS) entry which is preliminary data.</text>
</comment>
<evidence type="ECO:0000313" key="4">
    <source>
        <dbReference type="Proteomes" id="UP000076512"/>
    </source>
</evidence>
<comment type="subunit">
    <text evidence="2">Homodimer.</text>
</comment>
<dbReference type="PANTHER" id="PTHR21139">
    <property type="entry name" value="TRIOSEPHOSPHATE ISOMERASE"/>
    <property type="match status" value="1"/>
</dbReference>
<dbReference type="GO" id="GO:0046166">
    <property type="term" value="P:glyceraldehyde-3-phosphate biosynthetic process"/>
    <property type="evidence" value="ECO:0007669"/>
    <property type="project" value="TreeGrafter"/>
</dbReference>
<reference evidence="3 4" key="1">
    <citation type="submission" date="2016-04" db="EMBL/GenBank/DDBJ databases">
        <authorList>
            <person name="Evans L.H."/>
            <person name="Alamgir A."/>
            <person name="Owens N."/>
            <person name="Weber N.D."/>
            <person name="Virtaneva K."/>
            <person name="Barbian K."/>
            <person name="Babar A."/>
            <person name="Rosenke K."/>
        </authorList>
    </citation>
    <scope>NUCLEOTIDE SEQUENCE [LARGE SCALE GENOMIC DNA]</scope>
    <source>
        <strain evidence="3 4">IFM 0406</strain>
    </source>
</reference>
<dbReference type="EMBL" id="LWGR01000007">
    <property type="protein sequence ID" value="KZM73423.1"/>
    <property type="molecule type" value="Genomic_DNA"/>
</dbReference>
<dbReference type="STRING" id="455432.AWN90_32815"/>
<name>A0A164MJU6_9NOCA</name>
<comment type="pathway">
    <text evidence="2">Carbohydrate biosynthesis; gluconeogenesis.</text>
</comment>
<dbReference type="PANTHER" id="PTHR21139:SF2">
    <property type="entry name" value="TRIOSEPHOSPHATE ISOMERASE"/>
    <property type="match status" value="1"/>
</dbReference>
<dbReference type="SUPFAM" id="SSF51351">
    <property type="entry name" value="Triosephosphate isomerase (TIM)"/>
    <property type="match status" value="1"/>
</dbReference>
<keyword evidence="2" id="KW-0963">Cytoplasm</keyword>
<dbReference type="CDD" id="cd00311">
    <property type="entry name" value="TIM"/>
    <property type="match status" value="1"/>
</dbReference>
<gene>
    <name evidence="3" type="ORF">AWN90_32815</name>
</gene>
<keyword evidence="4" id="KW-1185">Reference proteome</keyword>
<dbReference type="UniPathway" id="UPA00109">
    <property type="reaction ID" value="UER00189"/>
</dbReference>
<accession>A0A164MJU6</accession>
<dbReference type="Pfam" id="PF00121">
    <property type="entry name" value="TIM"/>
    <property type="match status" value="1"/>
</dbReference>
<comment type="pathway">
    <text evidence="2">Carbohydrate degradation; glycolysis; D-glyceraldehyde 3-phosphate from glycerone phosphate: step 1/1.</text>
</comment>
<sequence>MSPTLPVRPLVGVSLKMYFGIAQTRRWLRDLRTIADELRAADAIDLFVLPSTPAVADARNILRGSGIEYGAQNVSDHDRGPYTGETSPADLRELGCAFTMVGHAERRRLFGEDDAVTAAKAAALVRHAITPVVCIGERGRDGINAAVSACLRQIVPVIDAVPDHADLVFAYEPVWAIGAPEPAAAEYITAVAAGIRHALPERGGAVRILYGGSAGPGLYPALASAVDGPLFGRFVHDTGALRSALTEIVTGRRVIQSKKGIDR</sequence>
<dbReference type="Proteomes" id="UP000076512">
    <property type="component" value="Unassembled WGS sequence"/>
</dbReference>
<keyword evidence="2" id="KW-0324">Glycolysis</keyword>
<dbReference type="GO" id="GO:0006096">
    <property type="term" value="P:glycolytic process"/>
    <property type="evidence" value="ECO:0007669"/>
    <property type="project" value="UniProtKB-UniPathway"/>
</dbReference>
<dbReference type="GO" id="GO:0019563">
    <property type="term" value="P:glycerol catabolic process"/>
    <property type="evidence" value="ECO:0007669"/>
    <property type="project" value="TreeGrafter"/>
</dbReference>
<comment type="similarity">
    <text evidence="2">Belongs to the triosephosphate isomerase family.</text>
</comment>
<comment type="catalytic activity">
    <reaction evidence="2">
        <text>D-glyceraldehyde 3-phosphate = dihydroxyacetone phosphate</text>
        <dbReference type="Rhea" id="RHEA:18585"/>
        <dbReference type="ChEBI" id="CHEBI:57642"/>
        <dbReference type="ChEBI" id="CHEBI:59776"/>
        <dbReference type="EC" id="5.3.1.1"/>
    </reaction>
</comment>
<dbReference type="GO" id="GO:0005829">
    <property type="term" value="C:cytosol"/>
    <property type="evidence" value="ECO:0007669"/>
    <property type="project" value="TreeGrafter"/>
</dbReference>
<dbReference type="GO" id="GO:0004807">
    <property type="term" value="F:triose-phosphate isomerase activity"/>
    <property type="evidence" value="ECO:0007669"/>
    <property type="project" value="UniProtKB-EC"/>
</dbReference>
<protein>
    <recommendedName>
        <fullName evidence="2">Triosephosphate isomerase</fullName>
        <ecNumber evidence="2">5.3.1.1</ecNumber>
    </recommendedName>
</protein>
<dbReference type="InterPro" id="IPR000652">
    <property type="entry name" value="Triosephosphate_isomerase"/>
</dbReference>
<organism evidence="3 4">
    <name type="scientific">Nocardia terpenica</name>
    <dbReference type="NCBI Taxonomy" id="455432"/>
    <lineage>
        <taxon>Bacteria</taxon>
        <taxon>Bacillati</taxon>
        <taxon>Actinomycetota</taxon>
        <taxon>Actinomycetes</taxon>
        <taxon>Mycobacteriales</taxon>
        <taxon>Nocardiaceae</taxon>
        <taxon>Nocardia</taxon>
    </lineage>
</organism>
<dbReference type="InterPro" id="IPR035990">
    <property type="entry name" value="TIM_sf"/>
</dbReference>
<keyword evidence="1 2" id="KW-0413">Isomerase</keyword>
<dbReference type="AlphaFoldDB" id="A0A164MJU6"/>
<proteinExistence type="inferred from homology"/>
<dbReference type="PROSITE" id="PS51440">
    <property type="entry name" value="TIM_2"/>
    <property type="match status" value="1"/>
</dbReference>